<dbReference type="GO" id="GO:0000307">
    <property type="term" value="C:cyclin-dependent protein kinase holoenzyme complex"/>
    <property type="evidence" value="ECO:0007669"/>
    <property type="project" value="TreeGrafter"/>
</dbReference>
<evidence type="ECO:0000313" key="2">
    <source>
        <dbReference type="EMBL" id="CCX04538.1"/>
    </source>
</evidence>
<accession>U4KTX3</accession>
<gene>
    <name evidence="2" type="ORF">PCON_02718</name>
</gene>
<dbReference type="InterPro" id="IPR036915">
    <property type="entry name" value="Cyclin-like_sf"/>
</dbReference>
<dbReference type="Pfam" id="PF08613">
    <property type="entry name" value="Cyclin"/>
    <property type="match status" value="1"/>
</dbReference>
<dbReference type="InterPro" id="IPR013922">
    <property type="entry name" value="Cyclin_PHO80-like"/>
</dbReference>
<dbReference type="SUPFAM" id="SSF47954">
    <property type="entry name" value="Cyclin-like"/>
    <property type="match status" value="1"/>
</dbReference>
<evidence type="ECO:0000313" key="3">
    <source>
        <dbReference type="Proteomes" id="UP000018144"/>
    </source>
</evidence>
<dbReference type="PANTHER" id="PTHR15615">
    <property type="match status" value="1"/>
</dbReference>
<feature type="compositionally biased region" description="Pro residues" evidence="1">
    <location>
        <begin position="1"/>
        <end position="14"/>
    </location>
</feature>
<dbReference type="GO" id="GO:0005634">
    <property type="term" value="C:nucleus"/>
    <property type="evidence" value="ECO:0007669"/>
    <property type="project" value="TreeGrafter"/>
</dbReference>
<sequence length="291" mass="32400">MSSPFASPPPPYSPEHPHVILDHEKVPTVMADLPPEFHEDTDSPKPRGLRGKDGDIFHLAPSGALTLLSRYVELLVSMTGDLLPTPPTSHPTTPSAERRDSTGDYCFGSPTNENRESTPPASDTDSEAGESVIHHGGVDDTTHYSTIARKFWSKSAPEVPIEDYLFRIQRFCPLSTAVYLAASYYLHRLAIIDRIIPITRLNVHRLLLAALRIAAKTLEDLSYPHERFAKVGGLKDLELSKLEVSFCFLMDFELKVDRSMLQSHTDFLMKTLEAQVLLGKEGLVRVRSNSP</sequence>
<reference evidence="2 3" key="1">
    <citation type="journal article" date="2013" name="PLoS Genet.">
        <title>The genome and development-dependent transcriptomes of Pyronema confluens: a window into fungal evolution.</title>
        <authorList>
            <person name="Traeger S."/>
            <person name="Altegoer F."/>
            <person name="Freitag M."/>
            <person name="Gabaldon T."/>
            <person name="Kempken F."/>
            <person name="Kumar A."/>
            <person name="Marcet-Houben M."/>
            <person name="Poggeler S."/>
            <person name="Stajich J.E."/>
            <person name="Nowrousian M."/>
        </authorList>
    </citation>
    <scope>NUCLEOTIDE SEQUENCE [LARGE SCALE GENOMIC DNA]</scope>
    <source>
        <strain evidence="3">CBS 100304</strain>
        <tissue evidence="2">Vegetative mycelium</tissue>
    </source>
</reference>
<evidence type="ECO:0000256" key="1">
    <source>
        <dbReference type="SAM" id="MobiDB-lite"/>
    </source>
</evidence>
<dbReference type="GO" id="GO:0019901">
    <property type="term" value="F:protein kinase binding"/>
    <property type="evidence" value="ECO:0007669"/>
    <property type="project" value="InterPro"/>
</dbReference>
<feature type="region of interest" description="Disordered" evidence="1">
    <location>
        <begin position="1"/>
        <end position="54"/>
    </location>
</feature>
<keyword evidence="3" id="KW-1185">Reference proteome</keyword>
<dbReference type="STRING" id="1076935.U4KTX3"/>
<dbReference type="PANTHER" id="PTHR15615:SF32">
    <property type="entry name" value="PROTEIN KINASE COMPLEX COMPONENT, PUTATIVE (AFU_ORTHOLOGUE AFUA_2G07660)-RELATED"/>
    <property type="match status" value="1"/>
</dbReference>
<protein>
    <submittedName>
        <fullName evidence="2">Similar to Cyclin-U2-1 acc. no. Q9SHD3</fullName>
    </submittedName>
</protein>
<dbReference type="Proteomes" id="UP000018144">
    <property type="component" value="Unassembled WGS sequence"/>
</dbReference>
<feature type="region of interest" description="Disordered" evidence="1">
    <location>
        <begin position="80"/>
        <end position="138"/>
    </location>
</feature>
<dbReference type="eggNOG" id="KOG1674">
    <property type="taxonomic scope" value="Eukaryota"/>
</dbReference>
<dbReference type="CDD" id="cd20558">
    <property type="entry name" value="CYCLIN_ScPCL7-like"/>
    <property type="match status" value="1"/>
</dbReference>
<dbReference type="AlphaFoldDB" id="U4KTX3"/>
<proteinExistence type="predicted"/>
<dbReference type="OrthoDB" id="5304883at2759"/>
<dbReference type="EMBL" id="HF935208">
    <property type="protein sequence ID" value="CCX04538.1"/>
    <property type="molecule type" value="Genomic_DNA"/>
</dbReference>
<feature type="compositionally biased region" description="Polar residues" evidence="1">
    <location>
        <begin position="109"/>
        <end position="123"/>
    </location>
</feature>
<organism evidence="2 3">
    <name type="scientific">Pyronema omphalodes (strain CBS 100304)</name>
    <name type="common">Pyronema confluens</name>
    <dbReference type="NCBI Taxonomy" id="1076935"/>
    <lineage>
        <taxon>Eukaryota</taxon>
        <taxon>Fungi</taxon>
        <taxon>Dikarya</taxon>
        <taxon>Ascomycota</taxon>
        <taxon>Pezizomycotina</taxon>
        <taxon>Pezizomycetes</taxon>
        <taxon>Pezizales</taxon>
        <taxon>Pyronemataceae</taxon>
        <taxon>Pyronema</taxon>
    </lineage>
</organism>
<feature type="compositionally biased region" description="Basic and acidic residues" evidence="1">
    <location>
        <begin position="15"/>
        <end position="26"/>
    </location>
</feature>
<feature type="compositionally biased region" description="Basic and acidic residues" evidence="1">
    <location>
        <begin position="35"/>
        <end position="54"/>
    </location>
</feature>
<dbReference type="OMA" id="CFLAGFE"/>
<name>U4KTX3_PYROM</name>
<dbReference type="Gene3D" id="1.10.472.10">
    <property type="entry name" value="Cyclin-like"/>
    <property type="match status" value="1"/>
</dbReference>
<dbReference type="GO" id="GO:0016538">
    <property type="term" value="F:cyclin-dependent protein serine/threonine kinase regulator activity"/>
    <property type="evidence" value="ECO:0007669"/>
    <property type="project" value="TreeGrafter"/>
</dbReference>